<dbReference type="AlphaFoldDB" id="A0A978UIW9"/>
<evidence type="ECO:0000259" key="2">
    <source>
        <dbReference type="Pfam" id="PF10536"/>
    </source>
</evidence>
<keyword evidence="1" id="KW-0175">Coiled coil</keyword>
<feature type="coiled-coil region" evidence="1">
    <location>
        <begin position="422"/>
        <end position="487"/>
    </location>
</feature>
<organism evidence="3 4">
    <name type="scientific">Ziziphus jujuba var. spinosa</name>
    <dbReference type="NCBI Taxonomy" id="714518"/>
    <lineage>
        <taxon>Eukaryota</taxon>
        <taxon>Viridiplantae</taxon>
        <taxon>Streptophyta</taxon>
        <taxon>Embryophyta</taxon>
        <taxon>Tracheophyta</taxon>
        <taxon>Spermatophyta</taxon>
        <taxon>Magnoliopsida</taxon>
        <taxon>eudicotyledons</taxon>
        <taxon>Gunneridae</taxon>
        <taxon>Pentapetalae</taxon>
        <taxon>rosids</taxon>
        <taxon>fabids</taxon>
        <taxon>Rosales</taxon>
        <taxon>Rhamnaceae</taxon>
        <taxon>Paliureae</taxon>
        <taxon>Ziziphus</taxon>
    </lineage>
</organism>
<proteinExistence type="predicted"/>
<protein>
    <recommendedName>
        <fullName evidence="2">Aminotransferase-like plant mobile domain-containing protein</fullName>
    </recommendedName>
</protein>
<dbReference type="GO" id="GO:0010073">
    <property type="term" value="P:meristem maintenance"/>
    <property type="evidence" value="ECO:0007669"/>
    <property type="project" value="InterPro"/>
</dbReference>
<evidence type="ECO:0000313" key="3">
    <source>
        <dbReference type="EMBL" id="KAH7514750.1"/>
    </source>
</evidence>
<evidence type="ECO:0000256" key="1">
    <source>
        <dbReference type="SAM" id="Coils"/>
    </source>
</evidence>
<evidence type="ECO:0000313" key="4">
    <source>
        <dbReference type="Proteomes" id="UP000813462"/>
    </source>
</evidence>
<feature type="domain" description="Aminotransferase-like plant mobile" evidence="2">
    <location>
        <begin position="57"/>
        <end position="298"/>
    </location>
</feature>
<dbReference type="PANTHER" id="PTHR46033">
    <property type="entry name" value="PROTEIN MAIN-LIKE 2"/>
    <property type="match status" value="1"/>
</dbReference>
<dbReference type="InterPro" id="IPR044824">
    <property type="entry name" value="MAIN-like"/>
</dbReference>
<sequence>MQHEKISKVIVNWDCESLQFVGLLQGGTFRTRFSLPSFIKQVRRLTDDQRALIEKMGFGNLLLIPNHTLSKNLLVELMENWSVEKHAFLLHPGEFHISLMDVALILGLRVVGVPVLLRDDEPFSELESEYGAALWKRKIAVAFLESRLDSLVGICNDDFVRTFLLYTFGTFLFPNANGQVDSRYLSFLQNLDGICEFAWGAAVLQDIFNWLDRRKEVNVQYVGGCLIFLQHSSSPLMIQSLLYNVEQIWSYEHIDIARPSLLDFGVTFPRVCRWDNSRSLHKQRFTSQFKDLQDHQVILNELQVTPIEMEVDIIKELMEAHNQEEHLKGQNSCINSPIVGDNHLRNRSQMVNEQIVEVETDSETSTMGVNSDHLFGPEKLPEVLTDTVGYPSTSCCLSKREEQTKLASTSQDSSFIAISDDDDDLRSRVKMLQEQNMELKKEMDKLKRENGLLRDQLLSGSNLELQNTELKRQADELRRENQLLSLSSNNLVLRLEKLLLDGDASATEE</sequence>
<gene>
    <name evidence="3" type="ORF">FEM48_Zijuj11G0123700</name>
</gene>
<dbReference type="InterPro" id="IPR019557">
    <property type="entry name" value="AminoTfrase-like_pln_mobile"/>
</dbReference>
<dbReference type="EMBL" id="JAEACU010000011">
    <property type="protein sequence ID" value="KAH7514750.1"/>
    <property type="molecule type" value="Genomic_DNA"/>
</dbReference>
<dbReference type="PANTHER" id="PTHR46033:SF8">
    <property type="entry name" value="PROTEIN MAINTENANCE OF MERISTEMS-LIKE"/>
    <property type="match status" value="1"/>
</dbReference>
<dbReference type="Pfam" id="PF10536">
    <property type="entry name" value="PMD"/>
    <property type="match status" value="1"/>
</dbReference>
<accession>A0A978UIW9</accession>
<reference evidence="3" key="1">
    <citation type="journal article" date="2021" name="Front. Plant Sci.">
        <title>Chromosome-Scale Genome Assembly for Chinese Sour Jujube and Insights Into Its Genome Evolution and Domestication Signature.</title>
        <authorList>
            <person name="Shen L.-Y."/>
            <person name="Luo H."/>
            <person name="Wang X.-L."/>
            <person name="Wang X.-M."/>
            <person name="Qiu X.-J."/>
            <person name="Liu H."/>
            <person name="Zhou S.-S."/>
            <person name="Jia K.-H."/>
            <person name="Nie S."/>
            <person name="Bao Y.-T."/>
            <person name="Zhang R.-G."/>
            <person name="Yun Q.-Z."/>
            <person name="Chai Y.-H."/>
            <person name="Lu J.-Y."/>
            <person name="Li Y."/>
            <person name="Zhao S.-W."/>
            <person name="Mao J.-F."/>
            <person name="Jia S.-G."/>
            <person name="Mao Y.-M."/>
        </authorList>
    </citation>
    <scope>NUCLEOTIDE SEQUENCE</scope>
    <source>
        <strain evidence="3">AT0</strain>
        <tissue evidence="3">Leaf</tissue>
    </source>
</reference>
<name>A0A978UIW9_ZIZJJ</name>
<dbReference type="Proteomes" id="UP000813462">
    <property type="component" value="Unassembled WGS sequence"/>
</dbReference>
<comment type="caution">
    <text evidence="3">The sequence shown here is derived from an EMBL/GenBank/DDBJ whole genome shotgun (WGS) entry which is preliminary data.</text>
</comment>